<dbReference type="EMBL" id="CP000158">
    <property type="protein sequence ID" value="ABI77963.1"/>
    <property type="molecule type" value="Genomic_DNA"/>
</dbReference>
<feature type="domain" description="Phospholipase D N-terminal" evidence="2">
    <location>
        <begin position="50"/>
        <end position="137"/>
    </location>
</feature>
<proteinExistence type="predicted"/>
<dbReference type="EC" id="3.1.3.1" evidence="3"/>
<evidence type="ECO:0000259" key="2">
    <source>
        <dbReference type="Pfam" id="PF16655"/>
    </source>
</evidence>
<accession>Q0C2R5</accession>
<dbReference type="PANTHER" id="PTHR43606:SF2">
    <property type="entry name" value="ALKALINE PHOSPHATASE FAMILY PROTEIN (AFU_ORTHOLOGUE AFUA_5G03860)"/>
    <property type="match status" value="1"/>
</dbReference>
<dbReference type="HOGENOM" id="CLU_015982_1_0_5"/>
<dbReference type="Proteomes" id="UP000001959">
    <property type="component" value="Chromosome"/>
</dbReference>
<dbReference type="RefSeq" id="WP_011646278.1">
    <property type="nucleotide sequence ID" value="NC_008358.1"/>
</dbReference>
<feature type="domain" description="PhoD-like phosphatase metallophosphatase" evidence="1">
    <location>
        <begin position="148"/>
        <end position="529"/>
    </location>
</feature>
<dbReference type="eggNOG" id="COG3540">
    <property type="taxonomic scope" value="Bacteria"/>
</dbReference>
<name>Q0C2R5_HYPNA</name>
<evidence type="ECO:0000313" key="4">
    <source>
        <dbReference type="Proteomes" id="UP000001959"/>
    </source>
</evidence>
<dbReference type="SUPFAM" id="SSF56300">
    <property type="entry name" value="Metallo-dependent phosphatases"/>
    <property type="match status" value="1"/>
</dbReference>
<dbReference type="InterPro" id="IPR029052">
    <property type="entry name" value="Metallo-depent_PP-like"/>
</dbReference>
<sequence>MTCENSKSLMDTGISRREALLGLGGGGFTLLGGCVSTERAATVDAAFSWGVASGDPAPTSVVIWTRAYNPEVTAVPVAFEVAEDADFRRIVRRGTGLASAARDYILKADIESLEPGKRYHYRFKAGQTVSPPGQTRTLQDTSGQSVRLAVASCANFGSGYYNAYRAIAETPGLDAVIHLGDYIYEYGPDGYDGETARRLGRIAEPDHDAVTLADYRARFASYRRDPDLQAAHAAAPFIAIWDDHETANNSWMGGAGNHKADTQGSWEARRDAALQAYFEWMPMRDPKPGAAAKTLTRTYEFGGIASLILIESRLTGRGEALSLNGVSDPDAFMAGPLADPARTMLGAPQEAWLAGELKRSAGAGTAWQVLGNQTVMAPMHTPDYTAILPGDMLAAIEAKGGYSARWIERSKLGLPVNLDSWDGYPAARERLLTSALEAEANLVVLSGDSHMFWASDLYRGSDGAFAGIEFATGSVTSPGGYENLSSDPRIFEIAAQAIPEKNAGVRFANVKDKGFLLLTLTREMAEAEYVRVSTILDRAFETTTFLTAQCRRNDGGRTGQMELSVSR</sequence>
<protein>
    <submittedName>
        <fullName evidence="3">Alkaline phosphatase</fullName>
        <ecNumber evidence="3">3.1.3.1</ecNumber>
    </submittedName>
</protein>
<keyword evidence="4" id="KW-1185">Reference proteome</keyword>
<organism evidence="3 4">
    <name type="scientific">Hyphomonas neptunium (strain ATCC 15444)</name>
    <dbReference type="NCBI Taxonomy" id="228405"/>
    <lineage>
        <taxon>Bacteria</taxon>
        <taxon>Pseudomonadati</taxon>
        <taxon>Pseudomonadota</taxon>
        <taxon>Alphaproteobacteria</taxon>
        <taxon>Hyphomonadales</taxon>
        <taxon>Hyphomonadaceae</taxon>
        <taxon>Hyphomonas</taxon>
    </lineage>
</organism>
<gene>
    <name evidence="3" type="primary">phoD1</name>
    <name evidence="3" type="ordered locus">HNE_1260</name>
</gene>
<dbReference type="Pfam" id="PF16655">
    <property type="entry name" value="PhoD_N"/>
    <property type="match status" value="1"/>
</dbReference>
<dbReference type="GO" id="GO:0004035">
    <property type="term" value="F:alkaline phosphatase activity"/>
    <property type="evidence" value="ECO:0007669"/>
    <property type="project" value="UniProtKB-EC"/>
</dbReference>
<evidence type="ECO:0000259" key="1">
    <source>
        <dbReference type="Pfam" id="PF09423"/>
    </source>
</evidence>
<dbReference type="CDD" id="cd07389">
    <property type="entry name" value="MPP_PhoD"/>
    <property type="match status" value="1"/>
</dbReference>
<dbReference type="KEGG" id="hne:HNE_1260"/>
<dbReference type="PANTHER" id="PTHR43606">
    <property type="entry name" value="PHOSPHATASE, PUTATIVE (AFU_ORTHOLOGUE AFUA_6G08710)-RELATED"/>
    <property type="match status" value="1"/>
</dbReference>
<dbReference type="STRING" id="228405.HNE_1260"/>
<reference evidence="3 4" key="1">
    <citation type="journal article" date="2006" name="J. Bacteriol.">
        <title>Comparative genomic evidence for a close relationship between the dimorphic prosthecate bacteria Hyphomonas neptunium and Caulobacter crescentus.</title>
        <authorList>
            <person name="Badger J.H."/>
            <person name="Hoover T.R."/>
            <person name="Brun Y.V."/>
            <person name="Weiner R.M."/>
            <person name="Laub M.T."/>
            <person name="Alexandre G."/>
            <person name="Mrazek J."/>
            <person name="Ren Q."/>
            <person name="Paulsen I.T."/>
            <person name="Nelson K.E."/>
            <person name="Khouri H.M."/>
            <person name="Radune D."/>
            <person name="Sosa J."/>
            <person name="Dodson R.J."/>
            <person name="Sullivan S.A."/>
            <person name="Rosovitz M.J."/>
            <person name="Madupu R."/>
            <person name="Brinkac L.M."/>
            <person name="Durkin A.S."/>
            <person name="Daugherty S.C."/>
            <person name="Kothari S.P."/>
            <person name="Giglio M.G."/>
            <person name="Zhou L."/>
            <person name="Haft D.H."/>
            <person name="Selengut J.D."/>
            <person name="Davidsen T.M."/>
            <person name="Yang Q."/>
            <person name="Zafar N."/>
            <person name="Ward N.L."/>
        </authorList>
    </citation>
    <scope>NUCLEOTIDE SEQUENCE [LARGE SCALE GENOMIC DNA]</scope>
    <source>
        <strain evidence="3 4">ATCC 15444</strain>
    </source>
</reference>
<dbReference type="InterPro" id="IPR032093">
    <property type="entry name" value="PhoD_N"/>
</dbReference>
<evidence type="ECO:0000313" key="3">
    <source>
        <dbReference type="EMBL" id="ABI77963.1"/>
    </source>
</evidence>
<dbReference type="PROSITE" id="PS51257">
    <property type="entry name" value="PROKAR_LIPOPROTEIN"/>
    <property type="match status" value="1"/>
</dbReference>
<dbReference type="Gene3D" id="3.60.21.70">
    <property type="entry name" value="PhoD-like phosphatase"/>
    <property type="match status" value="1"/>
</dbReference>
<dbReference type="InterPro" id="IPR018946">
    <property type="entry name" value="PhoD-like_MPP"/>
</dbReference>
<keyword evidence="3" id="KW-0378">Hydrolase</keyword>
<dbReference type="InterPro" id="IPR038607">
    <property type="entry name" value="PhoD-like_sf"/>
</dbReference>
<dbReference type="InterPro" id="IPR052900">
    <property type="entry name" value="Phospholipid_Metab_Enz"/>
</dbReference>
<dbReference type="Pfam" id="PF09423">
    <property type="entry name" value="PhoD"/>
    <property type="match status" value="1"/>
</dbReference>
<dbReference type="Gene3D" id="2.60.40.380">
    <property type="entry name" value="Purple acid phosphatase-like, N-terminal"/>
    <property type="match status" value="1"/>
</dbReference>
<dbReference type="AlphaFoldDB" id="Q0C2R5"/>